<dbReference type="InterPro" id="IPR029068">
    <property type="entry name" value="Glyas_Bleomycin-R_OHBP_Dase"/>
</dbReference>
<evidence type="ECO:0000313" key="2">
    <source>
        <dbReference type="EMBL" id="MFD1788058.1"/>
    </source>
</evidence>
<evidence type="ECO:0000259" key="1">
    <source>
        <dbReference type="PROSITE" id="PS51819"/>
    </source>
</evidence>
<dbReference type="InterPro" id="IPR037523">
    <property type="entry name" value="VOC_core"/>
</dbReference>
<protein>
    <submittedName>
        <fullName evidence="2">VOC family protein</fullName>
    </submittedName>
</protein>
<dbReference type="Gene3D" id="3.10.180.10">
    <property type="entry name" value="2,3-Dihydroxybiphenyl 1,2-Dioxygenase, domain 1"/>
    <property type="match status" value="2"/>
</dbReference>
<dbReference type="SUPFAM" id="SSF54593">
    <property type="entry name" value="Glyoxalase/Bleomycin resistance protein/Dihydroxybiphenyl dioxygenase"/>
    <property type="match status" value="2"/>
</dbReference>
<dbReference type="PANTHER" id="PTHR33993:SF14">
    <property type="entry name" value="GB|AAF24581.1"/>
    <property type="match status" value="1"/>
</dbReference>
<sequence length="272" mass="27765">MANANGTPIWFELNTPDAAAAQDFYTAVAGWNIAPSPMTEHCGYRIASTASGTGVAGLMTPPPGAPASSGWTTYFGVDDVDGFAAKIVDLGGTITFGPMDIPHVGRFAIATDPQGVVFVVMKGDSAEDSHAFSQGDGDASLGHAVWIELATPDPDAAFAFYGALFGWEKAGAMPMGPAGDYGFIGDSAAGADCPDGQPTGPGAIMSSTLTSAPARWNWYVRIADIDAAVATVKDRGGAVLHGPNEVPGGDYTASITDPHGNQIGLVGKRVEA</sequence>
<organism evidence="2 3">
    <name type="scientific">Sphingomonas floccifaciens</name>
    <dbReference type="NCBI Taxonomy" id="1844115"/>
    <lineage>
        <taxon>Bacteria</taxon>
        <taxon>Pseudomonadati</taxon>
        <taxon>Pseudomonadota</taxon>
        <taxon>Alphaproteobacteria</taxon>
        <taxon>Sphingomonadales</taxon>
        <taxon>Sphingomonadaceae</taxon>
        <taxon>Sphingomonas</taxon>
    </lineage>
</organism>
<dbReference type="Pfam" id="PF00903">
    <property type="entry name" value="Glyoxalase"/>
    <property type="match status" value="2"/>
</dbReference>
<reference evidence="3" key="1">
    <citation type="journal article" date="2019" name="Int. J. Syst. Evol. Microbiol.">
        <title>The Global Catalogue of Microorganisms (GCM) 10K type strain sequencing project: providing services to taxonomists for standard genome sequencing and annotation.</title>
        <authorList>
            <consortium name="The Broad Institute Genomics Platform"/>
            <consortium name="The Broad Institute Genome Sequencing Center for Infectious Disease"/>
            <person name="Wu L."/>
            <person name="Ma J."/>
        </authorList>
    </citation>
    <scope>NUCLEOTIDE SEQUENCE [LARGE SCALE GENOMIC DNA]</scope>
    <source>
        <strain evidence="3">Q85</strain>
    </source>
</reference>
<feature type="domain" description="VOC" evidence="1">
    <location>
        <begin position="140"/>
        <end position="268"/>
    </location>
</feature>
<name>A0ABW4ND34_9SPHN</name>
<dbReference type="InterPro" id="IPR004360">
    <property type="entry name" value="Glyas_Fos-R_dOase_dom"/>
</dbReference>
<proteinExistence type="predicted"/>
<dbReference type="PANTHER" id="PTHR33993">
    <property type="entry name" value="GLYOXALASE-RELATED"/>
    <property type="match status" value="1"/>
</dbReference>
<accession>A0ABW4ND34</accession>
<comment type="caution">
    <text evidence="2">The sequence shown here is derived from an EMBL/GenBank/DDBJ whole genome shotgun (WGS) entry which is preliminary data.</text>
</comment>
<keyword evidence="3" id="KW-1185">Reference proteome</keyword>
<dbReference type="Proteomes" id="UP001597283">
    <property type="component" value="Unassembled WGS sequence"/>
</dbReference>
<dbReference type="PROSITE" id="PS51819">
    <property type="entry name" value="VOC"/>
    <property type="match status" value="2"/>
</dbReference>
<gene>
    <name evidence="2" type="ORF">ACFSC3_10765</name>
</gene>
<dbReference type="InterPro" id="IPR052164">
    <property type="entry name" value="Anthracycline_SecMetBiosynth"/>
</dbReference>
<evidence type="ECO:0000313" key="3">
    <source>
        <dbReference type="Proteomes" id="UP001597283"/>
    </source>
</evidence>
<dbReference type="CDD" id="cd07247">
    <property type="entry name" value="SgaA_N_like"/>
    <property type="match status" value="2"/>
</dbReference>
<dbReference type="EMBL" id="JBHUFC010000003">
    <property type="protein sequence ID" value="MFD1788058.1"/>
    <property type="molecule type" value="Genomic_DNA"/>
</dbReference>
<feature type="domain" description="VOC" evidence="1">
    <location>
        <begin position="7"/>
        <end position="123"/>
    </location>
</feature>
<dbReference type="RefSeq" id="WP_380940411.1">
    <property type="nucleotide sequence ID" value="NZ_JBHUFC010000003.1"/>
</dbReference>